<accession>A0A517RGP0</accession>
<dbReference type="Proteomes" id="UP000317171">
    <property type="component" value="Chromosome"/>
</dbReference>
<evidence type="ECO:0000313" key="3">
    <source>
        <dbReference type="Proteomes" id="UP000317171"/>
    </source>
</evidence>
<dbReference type="KEGG" id="gaz:Pan241w_31370"/>
<evidence type="ECO:0000313" key="2">
    <source>
        <dbReference type="EMBL" id="QDT43041.1"/>
    </source>
</evidence>
<proteinExistence type="predicted"/>
<feature type="transmembrane region" description="Helical" evidence="1">
    <location>
        <begin position="23"/>
        <end position="41"/>
    </location>
</feature>
<dbReference type="RefSeq" id="WP_145217260.1">
    <property type="nucleotide sequence ID" value="NZ_CP036269.1"/>
</dbReference>
<reference evidence="2 3" key="1">
    <citation type="submission" date="2019-02" db="EMBL/GenBank/DDBJ databases">
        <title>Deep-cultivation of Planctomycetes and their phenomic and genomic characterization uncovers novel biology.</title>
        <authorList>
            <person name="Wiegand S."/>
            <person name="Jogler M."/>
            <person name="Boedeker C."/>
            <person name="Pinto D."/>
            <person name="Vollmers J."/>
            <person name="Rivas-Marin E."/>
            <person name="Kohn T."/>
            <person name="Peeters S.H."/>
            <person name="Heuer A."/>
            <person name="Rast P."/>
            <person name="Oberbeckmann S."/>
            <person name="Bunk B."/>
            <person name="Jeske O."/>
            <person name="Meyerdierks A."/>
            <person name="Storesund J.E."/>
            <person name="Kallscheuer N."/>
            <person name="Luecker S."/>
            <person name="Lage O.M."/>
            <person name="Pohl T."/>
            <person name="Merkel B.J."/>
            <person name="Hornburger P."/>
            <person name="Mueller R.-W."/>
            <person name="Bruemmer F."/>
            <person name="Labrenz M."/>
            <person name="Spormann A.M."/>
            <person name="Op den Camp H."/>
            <person name="Overmann J."/>
            <person name="Amann R."/>
            <person name="Jetten M.S.M."/>
            <person name="Mascher T."/>
            <person name="Medema M.H."/>
            <person name="Devos D.P."/>
            <person name="Kaster A.-K."/>
            <person name="Ovreas L."/>
            <person name="Rohde M."/>
            <person name="Galperin M.Y."/>
            <person name="Jogler C."/>
        </authorList>
    </citation>
    <scope>NUCLEOTIDE SEQUENCE [LARGE SCALE GENOMIC DNA]</scope>
    <source>
        <strain evidence="2 3">Pan241w</strain>
    </source>
</reference>
<evidence type="ECO:0000256" key="1">
    <source>
        <dbReference type="SAM" id="Phobius"/>
    </source>
</evidence>
<dbReference type="AlphaFoldDB" id="A0A517RGP0"/>
<dbReference type="OrthoDB" id="292533at2"/>
<name>A0A517RGP0_9PLAN</name>
<protein>
    <submittedName>
        <fullName evidence="2">Uncharacterized protein</fullName>
    </submittedName>
</protein>
<keyword evidence="3" id="KW-1185">Reference proteome</keyword>
<keyword evidence="1" id="KW-0812">Transmembrane</keyword>
<dbReference type="EMBL" id="CP036269">
    <property type="protein sequence ID" value="QDT43041.1"/>
    <property type="molecule type" value="Genomic_DNA"/>
</dbReference>
<keyword evidence="1" id="KW-1133">Transmembrane helix</keyword>
<gene>
    <name evidence="2" type="ORF">Pan241w_31370</name>
</gene>
<sequence length="62" mass="7194">MSHHPNHPHHDKKKKKTEMHKDWRTWTVVILMLAGMAAYILTNEEVLVPVDQPPEPMEAIGE</sequence>
<keyword evidence="1" id="KW-0472">Membrane</keyword>
<organism evidence="2 3">
    <name type="scientific">Gimesia alba</name>
    <dbReference type="NCBI Taxonomy" id="2527973"/>
    <lineage>
        <taxon>Bacteria</taxon>
        <taxon>Pseudomonadati</taxon>
        <taxon>Planctomycetota</taxon>
        <taxon>Planctomycetia</taxon>
        <taxon>Planctomycetales</taxon>
        <taxon>Planctomycetaceae</taxon>
        <taxon>Gimesia</taxon>
    </lineage>
</organism>